<dbReference type="EMBL" id="JACRIW010000068">
    <property type="protein sequence ID" value="MBI5169805.1"/>
    <property type="molecule type" value="Genomic_DNA"/>
</dbReference>
<name>A0A933SEH4_UNCEI</name>
<dbReference type="GO" id="GO:0016491">
    <property type="term" value="F:oxidoreductase activity"/>
    <property type="evidence" value="ECO:0007669"/>
    <property type="project" value="InterPro"/>
</dbReference>
<dbReference type="Pfam" id="PF00578">
    <property type="entry name" value="AhpC-TSA"/>
    <property type="match status" value="1"/>
</dbReference>
<evidence type="ECO:0000313" key="4">
    <source>
        <dbReference type="Proteomes" id="UP000696931"/>
    </source>
</evidence>
<dbReference type="InterPro" id="IPR013766">
    <property type="entry name" value="Thioredoxin_domain"/>
</dbReference>
<feature type="chain" id="PRO_5036997774" evidence="1">
    <location>
        <begin position="26"/>
        <end position="179"/>
    </location>
</feature>
<evidence type="ECO:0000256" key="1">
    <source>
        <dbReference type="SAM" id="SignalP"/>
    </source>
</evidence>
<protein>
    <submittedName>
        <fullName evidence="3">TlpA family protein disulfide reductase</fullName>
    </submittedName>
</protein>
<proteinExistence type="predicted"/>
<evidence type="ECO:0000313" key="3">
    <source>
        <dbReference type="EMBL" id="MBI5169805.1"/>
    </source>
</evidence>
<dbReference type="InterPro" id="IPR000866">
    <property type="entry name" value="AhpC/TSA"/>
</dbReference>
<feature type="signal peptide" evidence="1">
    <location>
        <begin position="1"/>
        <end position="25"/>
    </location>
</feature>
<dbReference type="SUPFAM" id="SSF52833">
    <property type="entry name" value="Thioredoxin-like"/>
    <property type="match status" value="1"/>
</dbReference>
<feature type="domain" description="Thioredoxin" evidence="2">
    <location>
        <begin position="27"/>
        <end position="170"/>
    </location>
</feature>
<sequence>MKRSHAAVAIAWLALLAAPAAPAHARLASHATAPAFRAATVDGATVDLRALLARGPVVLDFWATWCHPCAQAMPSLERMHERLGARGLTIVGVSVDGPRNFARVQPFARRMGLKFPIVRDEDGALQGLYQVVEVPTTLVIAPDGKVAAVFTGFRPGQDAEIEAAVEGLLGTAAVADSAR</sequence>
<evidence type="ECO:0000259" key="2">
    <source>
        <dbReference type="PROSITE" id="PS51352"/>
    </source>
</evidence>
<comment type="caution">
    <text evidence="3">The sequence shown here is derived from an EMBL/GenBank/DDBJ whole genome shotgun (WGS) entry which is preliminary data.</text>
</comment>
<dbReference type="InterPro" id="IPR050553">
    <property type="entry name" value="Thioredoxin_ResA/DsbE_sf"/>
</dbReference>
<dbReference type="Proteomes" id="UP000696931">
    <property type="component" value="Unassembled WGS sequence"/>
</dbReference>
<dbReference type="GO" id="GO:0016209">
    <property type="term" value="F:antioxidant activity"/>
    <property type="evidence" value="ECO:0007669"/>
    <property type="project" value="InterPro"/>
</dbReference>
<organism evidence="3 4">
    <name type="scientific">Eiseniibacteriota bacterium</name>
    <dbReference type="NCBI Taxonomy" id="2212470"/>
    <lineage>
        <taxon>Bacteria</taxon>
        <taxon>Candidatus Eiseniibacteriota</taxon>
    </lineage>
</organism>
<accession>A0A933SEH4</accession>
<dbReference type="PANTHER" id="PTHR42852">
    <property type="entry name" value="THIOL:DISULFIDE INTERCHANGE PROTEIN DSBE"/>
    <property type="match status" value="1"/>
</dbReference>
<dbReference type="AlphaFoldDB" id="A0A933SEH4"/>
<dbReference type="PANTHER" id="PTHR42852:SF17">
    <property type="entry name" value="THIOREDOXIN-LIKE PROTEIN HI_1115"/>
    <property type="match status" value="1"/>
</dbReference>
<dbReference type="Gene3D" id="3.40.30.10">
    <property type="entry name" value="Glutaredoxin"/>
    <property type="match status" value="1"/>
</dbReference>
<dbReference type="InterPro" id="IPR036249">
    <property type="entry name" value="Thioredoxin-like_sf"/>
</dbReference>
<keyword evidence="1" id="KW-0732">Signal</keyword>
<gene>
    <name evidence="3" type="ORF">HZA61_09980</name>
</gene>
<dbReference type="PROSITE" id="PS51352">
    <property type="entry name" value="THIOREDOXIN_2"/>
    <property type="match status" value="1"/>
</dbReference>
<reference evidence="3" key="1">
    <citation type="submission" date="2020-07" db="EMBL/GenBank/DDBJ databases">
        <title>Huge and variable diversity of episymbiotic CPR bacteria and DPANN archaea in groundwater ecosystems.</title>
        <authorList>
            <person name="He C.Y."/>
            <person name="Keren R."/>
            <person name="Whittaker M."/>
            <person name="Farag I.F."/>
            <person name="Doudna J."/>
            <person name="Cate J.H.D."/>
            <person name="Banfield J.F."/>
        </authorList>
    </citation>
    <scope>NUCLEOTIDE SEQUENCE</scope>
    <source>
        <strain evidence="3">NC_groundwater_1813_Pr3_B-0.1um_71_17</strain>
    </source>
</reference>
<dbReference type="CDD" id="cd02966">
    <property type="entry name" value="TlpA_like_family"/>
    <property type="match status" value="1"/>
</dbReference>